<dbReference type="AlphaFoldDB" id="A0A501PC67"/>
<dbReference type="PANTHER" id="PTHR42953">
    <property type="entry name" value="HIGH-AFFINITY ZINC UPTAKE SYSTEM PROTEIN ZNUA-RELATED"/>
    <property type="match status" value="1"/>
</dbReference>
<keyword evidence="5" id="KW-0862">Zinc</keyword>
<keyword evidence="4 8" id="KW-0732">Signal</keyword>
<protein>
    <recommendedName>
        <fullName evidence="2">High-affinity zinc uptake system protein ZnuA</fullName>
    </recommendedName>
</protein>
<evidence type="ECO:0000256" key="2">
    <source>
        <dbReference type="ARBA" id="ARBA00015915"/>
    </source>
</evidence>
<evidence type="ECO:0000256" key="6">
    <source>
        <dbReference type="RuleBase" id="RU003512"/>
    </source>
</evidence>
<dbReference type="GO" id="GO:0046872">
    <property type="term" value="F:metal ion binding"/>
    <property type="evidence" value="ECO:0007669"/>
    <property type="project" value="InterPro"/>
</dbReference>
<comment type="caution">
    <text evidence="9">The sequence shown here is derived from an EMBL/GenBank/DDBJ whole genome shotgun (WGS) entry which is preliminary data.</text>
</comment>
<dbReference type="EMBL" id="VFIY01000018">
    <property type="protein sequence ID" value="TPD57612.1"/>
    <property type="molecule type" value="Genomic_DNA"/>
</dbReference>
<name>A0A501PC67_9PROT</name>
<dbReference type="RefSeq" id="WP_139941927.1">
    <property type="nucleotide sequence ID" value="NZ_JBHSYP010000005.1"/>
</dbReference>
<evidence type="ECO:0000313" key="9">
    <source>
        <dbReference type="EMBL" id="TPD57612.1"/>
    </source>
</evidence>
<comment type="similarity">
    <text evidence="1 6">Belongs to the bacterial solute-binding protein 9 family.</text>
</comment>
<dbReference type="Pfam" id="PF01297">
    <property type="entry name" value="ZnuA"/>
    <property type="match status" value="1"/>
</dbReference>
<dbReference type="OrthoDB" id="7346865at2"/>
<evidence type="ECO:0000256" key="7">
    <source>
        <dbReference type="SAM" id="MobiDB-lite"/>
    </source>
</evidence>
<keyword evidence="3 6" id="KW-0813">Transport</keyword>
<keyword evidence="5" id="KW-0406">Ion transport</keyword>
<evidence type="ECO:0000256" key="5">
    <source>
        <dbReference type="ARBA" id="ARBA00022906"/>
    </source>
</evidence>
<evidence type="ECO:0000313" key="10">
    <source>
        <dbReference type="Proteomes" id="UP000319148"/>
    </source>
</evidence>
<organism evidence="9 10">
    <name type="scientific">Emcibacter nanhaiensis</name>
    <dbReference type="NCBI Taxonomy" id="1505037"/>
    <lineage>
        <taxon>Bacteria</taxon>
        <taxon>Pseudomonadati</taxon>
        <taxon>Pseudomonadota</taxon>
        <taxon>Alphaproteobacteria</taxon>
        <taxon>Emcibacterales</taxon>
        <taxon>Emcibacteraceae</taxon>
        <taxon>Emcibacter</taxon>
    </lineage>
</organism>
<dbReference type="SUPFAM" id="SSF53807">
    <property type="entry name" value="Helical backbone' metal receptor"/>
    <property type="match status" value="1"/>
</dbReference>
<dbReference type="InterPro" id="IPR050492">
    <property type="entry name" value="Bact_metal-bind_prot9"/>
</dbReference>
<feature type="region of interest" description="Disordered" evidence="7">
    <location>
        <begin position="318"/>
        <end position="337"/>
    </location>
</feature>
<sequence length="337" mass="37971">MINRLFRVLFSTVIILAAALPAQARKLDVVASIKPVHSLVQSVMGSEGEASLLLDSALDPHIFRMRPSDIRKVVDADVLFYVDTKLETFLESIVDNDRHKVKAVALSGAKNLKLLPYRTSKIWFTEENEDHEGHDHEEMDLHIWLDPENAIQMVRMIEETLSELDPDNRVTYIRNSKLVIKRLYELKDRLREDLRPYRNKPIMIYHDAFQYFEKAFSLYSVGAIQLKADSPPSAKHLKALKRIAKEKNVTCVLGTPGAHPRIATVVMGDTSANYDVIDPLGVYLEPGANLYMELIEEIALTIEDCQAGGGKIFDINPSLKEDAPAPDLDSQEGLPPQ</sequence>
<evidence type="ECO:0000256" key="1">
    <source>
        <dbReference type="ARBA" id="ARBA00011028"/>
    </source>
</evidence>
<accession>A0A501PC67</accession>
<dbReference type="PANTHER" id="PTHR42953:SF3">
    <property type="entry name" value="HIGH-AFFINITY ZINC UPTAKE SYSTEM PROTEIN ZNUA"/>
    <property type="match status" value="1"/>
</dbReference>
<feature type="signal peptide" evidence="8">
    <location>
        <begin position="1"/>
        <end position="24"/>
    </location>
</feature>
<dbReference type="Proteomes" id="UP000319148">
    <property type="component" value="Unassembled WGS sequence"/>
</dbReference>
<evidence type="ECO:0000256" key="3">
    <source>
        <dbReference type="ARBA" id="ARBA00022448"/>
    </source>
</evidence>
<reference evidence="10" key="1">
    <citation type="submission" date="2019-06" db="EMBL/GenBank/DDBJ databases">
        <title>The complete genome of Emcibacter congregatus ZYLT.</title>
        <authorList>
            <person name="Zhao Z."/>
        </authorList>
    </citation>
    <scope>NUCLEOTIDE SEQUENCE [LARGE SCALE GENOMIC DNA]</scope>
    <source>
        <strain evidence="10">MCCC 1A06723</strain>
    </source>
</reference>
<dbReference type="InterPro" id="IPR006129">
    <property type="entry name" value="AdhesinB"/>
</dbReference>
<proteinExistence type="inferred from homology"/>
<gene>
    <name evidence="9" type="ORF">FIV46_16000</name>
</gene>
<feature type="chain" id="PRO_5021310859" description="High-affinity zinc uptake system protein ZnuA" evidence="8">
    <location>
        <begin position="25"/>
        <end position="337"/>
    </location>
</feature>
<dbReference type="GO" id="GO:0006829">
    <property type="term" value="P:zinc ion transport"/>
    <property type="evidence" value="ECO:0007669"/>
    <property type="project" value="UniProtKB-KW"/>
</dbReference>
<dbReference type="InterPro" id="IPR006128">
    <property type="entry name" value="Lipoprotein_PsaA-like"/>
</dbReference>
<evidence type="ECO:0000256" key="4">
    <source>
        <dbReference type="ARBA" id="ARBA00022729"/>
    </source>
</evidence>
<dbReference type="Gene3D" id="3.40.50.1980">
    <property type="entry name" value="Nitrogenase molybdenum iron protein domain"/>
    <property type="match status" value="2"/>
</dbReference>
<keyword evidence="5" id="KW-0864">Zinc transport</keyword>
<dbReference type="GO" id="GO:0007155">
    <property type="term" value="P:cell adhesion"/>
    <property type="evidence" value="ECO:0007669"/>
    <property type="project" value="InterPro"/>
</dbReference>
<dbReference type="PRINTS" id="PR00690">
    <property type="entry name" value="ADHESNFAMILY"/>
</dbReference>
<dbReference type="InterPro" id="IPR006127">
    <property type="entry name" value="ZnuA-like"/>
</dbReference>
<dbReference type="PRINTS" id="PR00691">
    <property type="entry name" value="ADHESINB"/>
</dbReference>
<evidence type="ECO:0000256" key="8">
    <source>
        <dbReference type="SAM" id="SignalP"/>
    </source>
</evidence>
<keyword evidence="10" id="KW-1185">Reference proteome</keyword>